<dbReference type="Gene3D" id="2.40.70.10">
    <property type="entry name" value="Acid Proteases"/>
    <property type="match status" value="1"/>
</dbReference>
<evidence type="ECO:0000259" key="2">
    <source>
        <dbReference type="Pfam" id="PF17921"/>
    </source>
</evidence>
<feature type="domain" description="Integrase zinc-binding" evidence="2">
    <location>
        <begin position="836"/>
        <end position="889"/>
    </location>
</feature>
<gene>
    <name evidence="3" type="ORF">OBRU01_13715</name>
</gene>
<feature type="region of interest" description="Disordered" evidence="1">
    <location>
        <begin position="186"/>
        <end position="225"/>
    </location>
</feature>
<proteinExistence type="predicted"/>
<organism evidence="3 4">
    <name type="scientific">Operophtera brumata</name>
    <name type="common">Winter moth</name>
    <name type="synonym">Phalaena brumata</name>
    <dbReference type="NCBI Taxonomy" id="104452"/>
    <lineage>
        <taxon>Eukaryota</taxon>
        <taxon>Metazoa</taxon>
        <taxon>Ecdysozoa</taxon>
        <taxon>Arthropoda</taxon>
        <taxon>Hexapoda</taxon>
        <taxon>Insecta</taxon>
        <taxon>Pterygota</taxon>
        <taxon>Neoptera</taxon>
        <taxon>Endopterygota</taxon>
        <taxon>Lepidoptera</taxon>
        <taxon>Glossata</taxon>
        <taxon>Ditrysia</taxon>
        <taxon>Geometroidea</taxon>
        <taxon>Geometridae</taxon>
        <taxon>Larentiinae</taxon>
        <taxon>Operophtera</taxon>
    </lineage>
</organism>
<dbReference type="PANTHER" id="PTHR47331">
    <property type="entry name" value="PHD-TYPE DOMAIN-CONTAINING PROTEIN"/>
    <property type="match status" value="1"/>
</dbReference>
<sequence>MEQGKLKVLLSQREYVFRAIQILYDLSKDMFQDRSKIPTFKSRFSRVQSIREEFVQVTEKIQALQLTIKPDQAIDQIFDALVERYQNKRILAITYLDKILNYPALKLSGNFQELQTLTNVFYESVHALKALNIPNLGDFILFHLVSRILDMDTRKRFESQNSSQVPSFSELLKFLQDYVKVLETSRLSSTNPTPPTSRGTVDGKTPAARSRPISSGSKRSSYLNKTTPSTPFNICSCCGEAHSTYRCPTFQSLDSRARLALVDRKKLCTNCLRTNHVIDKCISKISCLICGLRHHTLLHTDTPQPSGSDVAQASTSVTQASTSVTQAHVGNSRGVVLLGTCQLRVCNAVSGAQHTVRALVDSGAQDCFITTACARTLGLKLQHCNLIVGGLGQNTVFQVRGETHCVLRPLDSNDPHFMIKPIVLDNITAKMPSAELPSVVREHCRHLTLADRDFDVPADIDILIGAELFHDIYDGQRIKLGPGLPTALHSVFGWILTGTLESNVGIPPPNTSSLLAATRTLDEQVKRFWEVEEVPCVPIPIPEDEIAERAPSVEEAIELKTQLIQLLSCAQLELRKWSKLCGAVLLSKVVNRIYSLLSKKLNIDQSYLFTDSSTVLSWLSTEPHKLKTFVAHRVVQVTEATSTFVWKHVPTHDNPADLCSRGLSCAQLAACERWWSGPPWLTSDLSNWPARLADETDDVPELKTTLHSCLIETQEADILHTLLERTSTLTRLQRITAWLYRFINNAKVGSSKRNLTGFLSSSELDESLRVLVKHVQKRDFSDVSSQIKTNKPIPKHLQKLSIFIDSAGVMRVGGRLKQSDLPDSVKHPYLLPKQSRLSELLIDYYHVSYLHSGPRLLHSLIQRRFWILGLRNLIRSRLSRCVTCFKVKPTPFQPVMGDLPPSRLKPGHCFQSIGIDFGGPFM</sequence>
<feature type="compositionally biased region" description="Low complexity" evidence="1">
    <location>
        <begin position="209"/>
        <end position="221"/>
    </location>
</feature>
<dbReference type="EMBL" id="JTDY01005490">
    <property type="protein sequence ID" value="KOB66948.1"/>
    <property type="molecule type" value="Genomic_DNA"/>
</dbReference>
<dbReference type="Pfam" id="PF17921">
    <property type="entry name" value="Integrase_H2C2"/>
    <property type="match status" value="1"/>
</dbReference>
<dbReference type="AlphaFoldDB" id="A0A0L7KUL1"/>
<dbReference type="Pfam" id="PF03564">
    <property type="entry name" value="DUF1759"/>
    <property type="match status" value="1"/>
</dbReference>
<keyword evidence="4" id="KW-1185">Reference proteome</keyword>
<dbReference type="PANTHER" id="PTHR47331:SF1">
    <property type="entry name" value="GAG-LIKE PROTEIN"/>
    <property type="match status" value="1"/>
</dbReference>
<protein>
    <submittedName>
        <fullName evidence="3">Putative integrase core domain protein</fullName>
    </submittedName>
</protein>
<dbReference type="InterPro" id="IPR021109">
    <property type="entry name" value="Peptidase_aspartic_dom_sf"/>
</dbReference>
<dbReference type="InterPro" id="IPR005312">
    <property type="entry name" value="DUF1759"/>
</dbReference>
<reference evidence="3 4" key="1">
    <citation type="journal article" date="2015" name="Genome Biol. Evol.">
        <title>The genome of winter moth (Operophtera brumata) provides a genomic perspective on sexual dimorphism and phenology.</title>
        <authorList>
            <person name="Derks M.F."/>
            <person name="Smit S."/>
            <person name="Salis L."/>
            <person name="Schijlen E."/>
            <person name="Bossers A."/>
            <person name="Mateman C."/>
            <person name="Pijl A.S."/>
            <person name="de Ridder D."/>
            <person name="Groenen M.A."/>
            <person name="Visser M.E."/>
            <person name="Megens H.J."/>
        </authorList>
    </citation>
    <scope>NUCLEOTIDE SEQUENCE [LARGE SCALE GENOMIC DNA]</scope>
    <source>
        <strain evidence="3">WM2013NL</strain>
        <tissue evidence="3">Head and thorax</tissue>
    </source>
</reference>
<comment type="caution">
    <text evidence="3">The sequence shown here is derived from an EMBL/GenBank/DDBJ whole genome shotgun (WGS) entry which is preliminary data.</text>
</comment>
<dbReference type="STRING" id="104452.A0A0L7KUL1"/>
<dbReference type="Proteomes" id="UP000037510">
    <property type="component" value="Unassembled WGS sequence"/>
</dbReference>
<dbReference type="InterPro" id="IPR041588">
    <property type="entry name" value="Integrase_H2C2"/>
</dbReference>
<evidence type="ECO:0000313" key="3">
    <source>
        <dbReference type="EMBL" id="KOB66948.1"/>
    </source>
</evidence>
<name>A0A0L7KUL1_OPEBR</name>
<evidence type="ECO:0000256" key="1">
    <source>
        <dbReference type="SAM" id="MobiDB-lite"/>
    </source>
</evidence>
<feature type="non-terminal residue" evidence="3">
    <location>
        <position position="922"/>
    </location>
</feature>
<dbReference type="Pfam" id="PF13650">
    <property type="entry name" value="Asp_protease_2"/>
    <property type="match status" value="1"/>
</dbReference>
<feature type="compositionally biased region" description="Polar residues" evidence="1">
    <location>
        <begin position="186"/>
        <end position="199"/>
    </location>
</feature>
<evidence type="ECO:0000313" key="4">
    <source>
        <dbReference type="Proteomes" id="UP000037510"/>
    </source>
</evidence>
<accession>A0A0L7KUL1</accession>